<dbReference type="RefSeq" id="XP_047773124.1">
    <property type="nucleotide sequence ID" value="XM_047925262.1"/>
</dbReference>
<dbReference type="EMBL" id="JADCUA010000036">
    <property type="protein sequence ID" value="KAH9829681.1"/>
    <property type="molecule type" value="Genomic_DNA"/>
</dbReference>
<proteinExistence type="predicted"/>
<dbReference type="GeneID" id="72005994"/>
<sequence>MIGIGSCISCSMIYLSVSTQDCGGNMGWCFALSAQIIFQQRPPPPDEDEPAPNFSVASTCFQPSSWRLNPLQSISSWRPFIAASIRSFRILKSSLRSCFIIRKRGESPSSGPRASGTFTLCVRLVDSDVRLPFMYNSHRNFISLLSTERTKSQSD</sequence>
<accession>A0ABQ8JZI5</accession>
<evidence type="ECO:0000313" key="1">
    <source>
        <dbReference type="EMBL" id="KAH9829681.1"/>
    </source>
</evidence>
<protein>
    <submittedName>
        <fullName evidence="1">Uncharacterized protein</fullName>
    </submittedName>
</protein>
<name>A0ABQ8JZI5_9APHY</name>
<gene>
    <name evidence="1" type="ORF">C8Q71DRAFT_789458</name>
</gene>
<dbReference type="Proteomes" id="UP000814176">
    <property type="component" value="Unassembled WGS sequence"/>
</dbReference>
<organism evidence="1 2">
    <name type="scientific">Rhodofomes roseus</name>
    <dbReference type="NCBI Taxonomy" id="34475"/>
    <lineage>
        <taxon>Eukaryota</taxon>
        <taxon>Fungi</taxon>
        <taxon>Dikarya</taxon>
        <taxon>Basidiomycota</taxon>
        <taxon>Agaricomycotina</taxon>
        <taxon>Agaricomycetes</taxon>
        <taxon>Polyporales</taxon>
        <taxon>Rhodofomes</taxon>
    </lineage>
</organism>
<evidence type="ECO:0000313" key="2">
    <source>
        <dbReference type="Proteomes" id="UP000814176"/>
    </source>
</evidence>
<reference evidence="1 2" key="1">
    <citation type="journal article" date="2021" name="Environ. Microbiol.">
        <title>Gene family expansions and transcriptome signatures uncover fungal adaptations to wood decay.</title>
        <authorList>
            <person name="Hage H."/>
            <person name="Miyauchi S."/>
            <person name="Viragh M."/>
            <person name="Drula E."/>
            <person name="Min B."/>
            <person name="Chaduli D."/>
            <person name="Navarro D."/>
            <person name="Favel A."/>
            <person name="Norest M."/>
            <person name="Lesage-Meessen L."/>
            <person name="Balint B."/>
            <person name="Merenyi Z."/>
            <person name="de Eugenio L."/>
            <person name="Morin E."/>
            <person name="Martinez A.T."/>
            <person name="Baldrian P."/>
            <person name="Stursova M."/>
            <person name="Martinez M.J."/>
            <person name="Novotny C."/>
            <person name="Magnuson J.K."/>
            <person name="Spatafora J.W."/>
            <person name="Maurice S."/>
            <person name="Pangilinan J."/>
            <person name="Andreopoulos W."/>
            <person name="LaButti K."/>
            <person name="Hundley H."/>
            <person name="Na H."/>
            <person name="Kuo A."/>
            <person name="Barry K."/>
            <person name="Lipzen A."/>
            <person name="Henrissat B."/>
            <person name="Riley R."/>
            <person name="Ahrendt S."/>
            <person name="Nagy L.G."/>
            <person name="Grigoriev I.V."/>
            <person name="Martin F."/>
            <person name="Rosso M.N."/>
        </authorList>
    </citation>
    <scope>NUCLEOTIDE SEQUENCE [LARGE SCALE GENOMIC DNA]</scope>
    <source>
        <strain evidence="1 2">CIRM-BRFM 1785</strain>
    </source>
</reference>
<keyword evidence="2" id="KW-1185">Reference proteome</keyword>
<comment type="caution">
    <text evidence="1">The sequence shown here is derived from an EMBL/GenBank/DDBJ whole genome shotgun (WGS) entry which is preliminary data.</text>
</comment>